<dbReference type="OrthoDB" id="598365at2"/>
<reference evidence="1 2" key="1">
    <citation type="submission" date="2012-02" db="EMBL/GenBank/DDBJ databases">
        <title>Complete genome sequence of Caldilinea aerophila DSM 14535 (= NBRC 102666).</title>
        <authorList>
            <person name="Oguchi A."/>
            <person name="Hosoyama A."/>
            <person name="Sekine M."/>
            <person name="Fukai R."/>
            <person name="Kato Y."/>
            <person name="Nakamura S."/>
            <person name="Hanada S."/>
            <person name="Yamazaki S."/>
            <person name="Fujita N."/>
        </authorList>
    </citation>
    <scope>NUCLEOTIDE SEQUENCE [LARGE SCALE GENOMIC DNA]</scope>
    <source>
        <strain evidence="2">DSM 14535 / JCM 11387 / NBRC 104270 / STL-6-O1</strain>
    </source>
</reference>
<evidence type="ECO:0008006" key="3">
    <source>
        <dbReference type="Google" id="ProtNLM"/>
    </source>
</evidence>
<protein>
    <recommendedName>
        <fullName evidence="3">YgiT-type zinc finger protein</fullName>
    </recommendedName>
</protein>
<dbReference type="Gene3D" id="3.10.20.860">
    <property type="match status" value="1"/>
</dbReference>
<dbReference type="AlphaFoldDB" id="I0I6N9"/>
<organism evidence="1 2">
    <name type="scientific">Caldilinea aerophila (strain DSM 14535 / JCM 11387 / NBRC 104270 / STL-6-O1)</name>
    <dbReference type="NCBI Taxonomy" id="926550"/>
    <lineage>
        <taxon>Bacteria</taxon>
        <taxon>Bacillati</taxon>
        <taxon>Chloroflexota</taxon>
        <taxon>Caldilineae</taxon>
        <taxon>Caldilineales</taxon>
        <taxon>Caldilineaceae</taxon>
        <taxon>Caldilinea</taxon>
    </lineage>
</organism>
<dbReference type="Proteomes" id="UP000007880">
    <property type="component" value="Chromosome"/>
</dbReference>
<evidence type="ECO:0000313" key="2">
    <source>
        <dbReference type="Proteomes" id="UP000007880"/>
    </source>
</evidence>
<dbReference type="eggNOG" id="ENOG5032VGM">
    <property type="taxonomic scope" value="Bacteria"/>
</dbReference>
<dbReference type="KEGG" id="cap:CLDAP_28870"/>
<keyword evidence="2" id="KW-1185">Reference proteome</keyword>
<accession>I0I6N9</accession>
<dbReference type="NCBIfam" id="TIGR03831">
    <property type="entry name" value="YgiT_finger"/>
    <property type="match status" value="1"/>
</dbReference>
<dbReference type="InterPro" id="IPR022453">
    <property type="entry name" value="Znf_MqsA-type"/>
</dbReference>
<sequence length="80" mass="9101">MKPFDKCPVCGGELVEKEVEKLLKGGIRTAVLKVRADVCLCCGERLYSVDTVRRFEQIRQKLERQEVAEFQPLGQSFQVA</sequence>
<proteinExistence type="predicted"/>
<gene>
    <name evidence="1" type="ordered locus">CLDAP_28870</name>
</gene>
<dbReference type="HOGENOM" id="CLU_195867_0_0_0"/>
<dbReference type="STRING" id="926550.CLDAP_28870"/>
<name>I0I6N9_CALAS</name>
<dbReference type="EMBL" id="AP012337">
    <property type="protein sequence ID" value="BAM00927.1"/>
    <property type="molecule type" value="Genomic_DNA"/>
</dbReference>
<dbReference type="RefSeq" id="WP_014434154.1">
    <property type="nucleotide sequence ID" value="NC_017079.1"/>
</dbReference>
<evidence type="ECO:0000313" key="1">
    <source>
        <dbReference type="EMBL" id="BAM00927.1"/>
    </source>
</evidence>